<comment type="caution">
    <text evidence="3">The sequence shown here is derived from an EMBL/GenBank/DDBJ whole genome shotgun (WGS) entry which is preliminary data.</text>
</comment>
<dbReference type="SUPFAM" id="SSF49899">
    <property type="entry name" value="Concanavalin A-like lectins/glucanases"/>
    <property type="match status" value="1"/>
</dbReference>
<dbReference type="RefSeq" id="WP_378119960.1">
    <property type="nucleotide sequence ID" value="NZ_JBHRTF010000004.1"/>
</dbReference>
<protein>
    <submittedName>
        <fullName evidence="3">Family 16 glycosylhydrolase</fullName>
    </submittedName>
</protein>
<evidence type="ECO:0000256" key="1">
    <source>
        <dbReference type="ARBA" id="ARBA00006865"/>
    </source>
</evidence>
<gene>
    <name evidence="3" type="ORF">ACFODX_13485</name>
</gene>
<dbReference type="Pfam" id="PF00722">
    <property type="entry name" value="Glyco_hydro_16"/>
    <property type="match status" value="1"/>
</dbReference>
<proteinExistence type="inferred from homology"/>
<keyword evidence="4" id="KW-1185">Reference proteome</keyword>
<dbReference type="PROSITE" id="PS51762">
    <property type="entry name" value="GH16_2"/>
    <property type="match status" value="1"/>
</dbReference>
<dbReference type="Gene3D" id="2.60.120.200">
    <property type="match status" value="1"/>
</dbReference>
<feature type="domain" description="GH16" evidence="2">
    <location>
        <begin position="27"/>
        <end position="304"/>
    </location>
</feature>
<dbReference type="PANTHER" id="PTHR10963:SF60">
    <property type="entry name" value="GRAM-NEGATIVE BACTERIA-BINDING PROTEIN 1-RELATED"/>
    <property type="match status" value="1"/>
</dbReference>
<name>A0ABV7FG31_9GAMM</name>
<dbReference type="EMBL" id="JBHRTF010000004">
    <property type="protein sequence ID" value="MFC3116579.1"/>
    <property type="molecule type" value="Genomic_DNA"/>
</dbReference>
<dbReference type="PANTHER" id="PTHR10963">
    <property type="entry name" value="GLYCOSYL HYDROLASE-RELATED"/>
    <property type="match status" value="1"/>
</dbReference>
<dbReference type="InterPro" id="IPR013320">
    <property type="entry name" value="ConA-like_dom_sf"/>
</dbReference>
<accession>A0ABV7FG31</accession>
<dbReference type="InterPro" id="IPR000757">
    <property type="entry name" value="Beta-glucanase-like"/>
</dbReference>
<sequence>MTKAQNNKYLQHLTFWFIASLGMHAHSEESLITYPGYTGEYAGYTLKVDERFNTLDNNLWRKGDGAVGHESDCRFTPQGVTIRDGVLNLIVNKEKVPASWSEDHQQNKRAYDYSCGELRTAPEKSIKYGRFETRMKAPARTTASGYISSLFTYVNSGSPREWEEIDIELEGGRPDKFQANLIYGLDTPNWVATREWGAWEDKIEVGPVDDWRVFAIEWTPSFIKWYVDGKLVKTLDQSELDCKPECAPGQKKPTPIPDNLTSLMMNFWIPNDEIQDVFGGNKKHNTYPMVTQYDWIRIYEMNEHPLANYAAKSE</sequence>
<dbReference type="InterPro" id="IPR050546">
    <property type="entry name" value="Glycosyl_Hydrlase_16"/>
</dbReference>
<evidence type="ECO:0000313" key="3">
    <source>
        <dbReference type="EMBL" id="MFC3116579.1"/>
    </source>
</evidence>
<reference evidence="4" key="1">
    <citation type="journal article" date="2019" name="Int. J. Syst. Evol. Microbiol.">
        <title>The Global Catalogue of Microorganisms (GCM) 10K type strain sequencing project: providing services to taxonomists for standard genome sequencing and annotation.</title>
        <authorList>
            <consortium name="The Broad Institute Genomics Platform"/>
            <consortium name="The Broad Institute Genome Sequencing Center for Infectious Disease"/>
            <person name="Wu L."/>
            <person name="Ma J."/>
        </authorList>
    </citation>
    <scope>NUCLEOTIDE SEQUENCE [LARGE SCALE GENOMIC DNA]</scope>
    <source>
        <strain evidence="4">KCTC 52237</strain>
    </source>
</reference>
<comment type="similarity">
    <text evidence="1">Belongs to the glycosyl hydrolase 16 family.</text>
</comment>
<organism evidence="3 4">
    <name type="scientific">Cellvibrio fontiphilus</name>
    <dbReference type="NCBI Taxonomy" id="1815559"/>
    <lineage>
        <taxon>Bacteria</taxon>
        <taxon>Pseudomonadati</taxon>
        <taxon>Pseudomonadota</taxon>
        <taxon>Gammaproteobacteria</taxon>
        <taxon>Cellvibrionales</taxon>
        <taxon>Cellvibrionaceae</taxon>
        <taxon>Cellvibrio</taxon>
    </lineage>
</organism>
<evidence type="ECO:0000259" key="2">
    <source>
        <dbReference type="PROSITE" id="PS51762"/>
    </source>
</evidence>
<dbReference type="Proteomes" id="UP001595555">
    <property type="component" value="Unassembled WGS sequence"/>
</dbReference>
<evidence type="ECO:0000313" key="4">
    <source>
        <dbReference type="Proteomes" id="UP001595555"/>
    </source>
</evidence>